<dbReference type="GeneID" id="94196707"/>
<dbReference type="AlphaFoldDB" id="A0AAV4LZG5"/>
<name>A0AAV4LZG5_BABCB</name>
<evidence type="ECO:0000313" key="2">
    <source>
        <dbReference type="EMBL" id="GIX65226.1"/>
    </source>
</evidence>
<evidence type="ECO:0000313" key="3">
    <source>
        <dbReference type="Proteomes" id="UP001497744"/>
    </source>
</evidence>
<dbReference type="Gene3D" id="3.40.50.10190">
    <property type="entry name" value="BRCT domain"/>
    <property type="match status" value="1"/>
</dbReference>
<dbReference type="EMBL" id="BPLF01000004">
    <property type="protein sequence ID" value="GIX65226.1"/>
    <property type="molecule type" value="Genomic_DNA"/>
</dbReference>
<dbReference type="InterPro" id="IPR036420">
    <property type="entry name" value="BRCT_dom_sf"/>
</dbReference>
<gene>
    <name evidence="2" type="ORF">BcabD6B2_46610</name>
</gene>
<dbReference type="InterPro" id="IPR001357">
    <property type="entry name" value="BRCT_dom"/>
</dbReference>
<dbReference type="SUPFAM" id="SSF52113">
    <property type="entry name" value="BRCT domain"/>
    <property type="match status" value="1"/>
</dbReference>
<feature type="domain" description="BRCT" evidence="1">
    <location>
        <begin position="188"/>
        <end position="238"/>
    </location>
</feature>
<evidence type="ECO:0000259" key="1">
    <source>
        <dbReference type="PROSITE" id="PS50172"/>
    </source>
</evidence>
<reference evidence="2 3" key="1">
    <citation type="submission" date="2021-06" db="EMBL/GenBank/DDBJ databases">
        <title>Genome sequence of Babesia caballi.</title>
        <authorList>
            <person name="Yamagishi J."/>
            <person name="Kidaka T."/>
            <person name="Ochi A."/>
        </authorList>
    </citation>
    <scope>NUCLEOTIDE SEQUENCE [LARGE SCALE GENOMIC DNA]</scope>
    <source>
        <strain evidence="2">USDA-D6B2</strain>
    </source>
</reference>
<dbReference type="RefSeq" id="XP_067717295.1">
    <property type="nucleotide sequence ID" value="XM_067861194.1"/>
</dbReference>
<organism evidence="2 3">
    <name type="scientific">Babesia caballi</name>
    <dbReference type="NCBI Taxonomy" id="5871"/>
    <lineage>
        <taxon>Eukaryota</taxon>
        <taxon>Sar</taxon>
        <taxon>Alveolata</taxon>
        <taxon>Apicomplexa</taxon>
        <taxon>Aconoidasida</taxon>
        <taxon>Piroplasmida</taxon>
        <taxon>Babesiidae</taxon>
        <taxon>Babesia</taxon>
    </lineage>
</organism>
<protein>
    <submittedName>
        <fullName evidence="2">BRCT domain containg protein,putative</fullName>
    </submittedName>
</protein>
<accession>A0AAV4LZG5</accession>
<keyword evidence="3" id="KW-1185">Reference proteome</keyword>
<dbReference type="PROSITE" id="PS50172">
    <property type="entry name" value="BRCT"/>
    <property type="match status" value="1"/>
</dbReference>
<proteinExistence type="predicted"/>
<comment type="caution">
    <text evidence="2">The sequence shown here is derived from an EMBL/GenBank/DDBJ whole genome shotgun (WGS) entry which is preliminary data.</text>
</comment>
<dbReference type="Proteomes" id="UP001497744">
    <property type="component" value="Unassembled WGS sequence"/>
</dbReference>
<sequence length="468" mass="53718">MENDVESVYRRVYAELDIYRNERKGLWQGRTFGIAGFEHDMQSGAELIKYIIEALVSRGASLLKLPNENVEQKTLAVVDFYLCNYSMGYNALTHDIMETKLVTPIWLYTCHRDAYIHDTRLLPIFMPIGVFSPLMFAKEEVTIYIVSEMASKSLRDSADVLSRFGRHCGFKIMGFGDTRSDTPPHGKTYIVMGQTLDKAVDAHIIAYVHKHKLPCVAVQWLMDCYLAGEIEDVKKYSVDVQFEADTRHTSKKRRVSAIDATVSACVHGRRVMCMSYAAAVEATEEVRDMIRGKEIKVYVINPLYLLAPWAAEQLSLRERTLYNNLSLVEDERITLFISRQEAREGAFGIFAQISMFMEYGKFRRKRRPKAIRNIEIHPLQDMYLPAYPGAESAIPIPQEMLEGESLVARGRTKSFSLFDLADSVSFMGEDNMLLEEEEMCGPDIHMRQSANEYTRLLRDAELRWRDSK</sequence>